<name>A0A9W5TXC8_9BACI</name>
<accession>A0A9W5TXC8</accession>
<organism evidence="2 3">
    <name type="scientific">Lentibacillus populi</name>
    <dbReference type="NCBI Taxonomy" id="1827502"/>
    <lineage>
        <taxon>Bacteria</taxon>
        <taxon>Bacillati</taxon>
        <taxon>Bacillota</taxon>
        <taxon>Bacilli</taxon>
        <taxon>Bacillales</taxon>
        <taxon>Bacillaceae</taxon>
        <taxon>Lentibacillus</taxon>
    </lineage>
</organism>
<reference evidence="2" key="2">
    <citation type="submission" date="2020-09" db="EMBL/GenBank/DDBJ databases">
        <authorList>
            <person name="Sun Q."/>
            <person name="Zhou Y."/>
        </authorList>
    </citation>
    <scope>NUCLEOTIDE SEQUENCE</scope>
    <source>
        <strain evidence="2">CGMCC 1.15454</strain>
    </source>
</reference>
<evidence type="ECO:0000313" key="3">
    <source>
        <dbReference type="Proteomes" id="UP000621492"/>
    </source>
</evidence>
<keyword evidence="3" id="KW-1185">Reference proteome</keyword>
<proteinExistence type="predicted"/>
<sequence length="80" mass="9095">MKKYVVFIISFALLYVIFEIVSGMVITAAYTPDLSLTAQDRLSGDKVEFGTFSVIHWVTIFLAATIAYLLSQKFPWRKRG</sequence>
<keyword evidence="1" id="KW-0472">Membrane</keyword>
<evidence type="ECO:0000256" key="1">
    <source>
        <dbReference type="SAM" id="Phobius"/>
    </source>
</evidence>
<dbReference type="AlphaFoldDB" id="A0A9W5TXC8"/>
<reference evidence="2" key="1">
    <citation type="journal article" date="2014" name="Int. J. Syst. Evol. Microbiol.">
        <title>Complete genome sequence of Corynebacterium casei LMG S-19264T (=DSM 44701T), isolated from a smear-ripened cheese.</title>
        <authorList>
            <consortium name="US DOE Joint Genome Institute (JGI-PGF)"/>
            <person name="Walter F."/>
            <person name="Albersmeier A."/>
            <person name="Kalinowski J."/>
            <person name="Ruckert C."/>
        </authorList>
    </citation>
    <scope>NUCLEOTIDE SEQUENCE</scope>
    <source>
        <strain evidence="2">CGMCC 1.15454</strain>
    </source>
</reference>
<comment type="caution">
    <text evidence="2">The sequence shown here is derived from an EMBL/GenBank/DDBJ whole genome shotgun (WGS) entry which is preliminary data.</text>
</comment>
<keyword evidence="1" id="KW-0812">Transmembrane</keyword>
<feature type="transmembrane region" description="Helical" evidence="1">
    <location>
        <begin position="50"/>
        <end position="70"/>
    </location>
</feature>
<keyword evidence="1" id="KW-1133">Transmembrane helix</keyword>
<dbReference type="RefSeq" id="WP_088051498.1">
    <property type="nucleotide sequence ID" value="NZ_BMJD01000008.1"/>
</dbReference>
<gene>
    <name evidence="2" type="ORF">GCM10011409_14790</name>
</gene>
<feature type="transmembrane region" description="Helical" evidence="1">
    <location>
        <begin position="7"/>
        <end position="30"/>
    </location>
</feature>
<dbReference type="Proteomes" id="UP000621492">
    <property type="component" value="Unassembled WGS sequence"/>
</dbReference>
<dbReference type="EMBL" id="BMJD01000008">
    <property type="protein sequence ID" value="GGB38331.1"/>
    <property type="molecule type" value="Genomic_DNA"/>
</dbReference>
<evidence type="ECO:0000313" key="2">
    <source>
        <dbReference type="EMBL" id="GGB38331.1"/>
    </source>
</evidence>
<protein>
    <submittedName>
        <fullName evidence="2">Uncharacterized protein</fullName>
    </submittedName>
</protein>